<dbReference type="GO" id="GO:0006406">
    <property type="term" value="P:mRNA export from nucleus"/>
    <property type="evidence" value="ECO:0007669"/>
    <property type="project" value="TreeGrafter"/>
</dbReference>
<evidence type="ECO:0000313" key="4">
    <source>
        <dbReference type="WBParaSite" id="PSAMB.scaffold3605size17615.g21995.t1"/>
    </source>
</evidence>
<dbReference type="WBParaSite" id="PSAMB.scaffold3605size17615.g21995.t1">
    <property type="protein sequence ID" value="PSAMB.scaffold3605size17615.g21995.t1"/>
    <property type="gene ID" value="PSAMB.scaffold3605size17615.g21995"/>
</dbReference>
<keyword evidence="1" id="KW-0175">Coiled coil</keyword>
<dbReference type="GO" id="GO:1901673">
    <property type="term" value="P:regulation of mitotic spindle assembly"/>
    <property type="evidence" value="ECO:0007669"/>
    <property type="project" value="TreeGrafter"/>
</dbReference>
<feature type="compositionally biased region" description="Acidic residues" evidence="2">
    <location>
        <begin position="1242"/>
        <end position="1276"/>
    </location>
</feature>
<feature type="compositionally biased region" description="Low complexity" evidence="2">
    <location>
        <begin position="811"/>
        <end position="845"/>
    </location>
</feature>
<feature type="region of interest" description="Disordered" evidence="2">
    <location>
        <begin position="887"/>
        <end position="1036"/>
    </location>
</feature>
<evidence type="ECO:0000313" key="3">
    <source>
        <dbReference type="Proteomes" id="UP000887566"/>
    </source>
</evidence>
<feature type="compositionally biased region" description="Basic and acidic residues" evidence="2">
    <location>
        <begin position="515"/>
        <end position="534"/>
    </location>
</feature>
<feature type="region of interest" description="Disordered" evidence="2">
    <location>
        <begin position="507"/>
        <end position="534"/>
    </location>
</feature>
<dbReference type="Proteomes" id="UP000887566">
    <property type="component" value="Unplaced"/>
</dbReference>
<dbReference type="GO" id="GO:0017056">
    <property type="term" value="F:structural constituent of nuclear pore"/>
    <property type="evidence" value="ECO:0007669"/>
    <property type="project" value="TreeGrafter"/>
</dbReference>
<protein>
    <submittedName>
        <fullName evidence="4">Nucleoprotein TPR</fullName>
    </submittedName>
</protein>
<feature type="coiled-coil region" evidence="1">
    <location>
        <begin position="730"/>
        <end position="757"/>
    </location>
</feature>
<dbReference type="PANTHER" id="PTHR18898:SF2">
    <property type="entry name" value="NUCLEOPROTEIN TPR"/>
    <property type="match status" value="1"/>
</dbReference>
<name>A0A914WDH8_9BILA</name>
<organism evidence="3 4">
    <name type="scientific">Plectus sambesii</name>
    <dbReference type="NCBI Taxonomy" id="2011161"/>
    <lineage>
        <taxon>Eukaryota</taxon>
        <taxon>Metazoa</taxon>
        <taxon>Ecdysozoa</taxon>
        <taxon>Nematoda</taxon>
        <taxon>Chromadorea</taxon>
        <taxon>Plectida</taxon>
        <taxon>Plectina</taxon>
        <taxon>Plectoidea</taxon>
        <taxon>Plectidae</taxon>
        <taxon>Plectus</taxon>
    </lineage>
</organism>
<reference evidence="4" key="1">
    <citation type="submission" date="2022-11" db="UniProtKB">
        <authorList>
            <consortium name="WormBaseParasite"/>
        </authorList>
    </citation>
    <scope>IDENTIFICATION</scope>
</reference>
<dbReference type="SUPFAM" id="SSF57997">
    <property type="entry name" value="Tropomyosin"/>
    <property type="match status" value="2"/>
</dbReference>
<feature type="coiled-coil region" evidence="1">
    <location>
        <begin position="131"/>
        <end position="165"/>
    </location>
</feature>
<feature type="compositionally biased region" description="Acidic residues" evidence="2">
    <location>
        <begin position="977"/>
        <end position="1036"/>
    </location>
</feature>
<evidence type="ECO:0000256" key="2">
    <source>
        <dbReference type="SAM" id="MobiDB-lite"/>
    </source>
</evidence>
<keyword evidence="3" id="KW-1185">Reference proteome</keyword>
<feature type="compositionally biased region" description="Polar residues" evidence="2">
    <location>
        <begin position="919"/>
        <end position="928"/>
    </location>
</feature>
<feature type="compositionally biased region" description="Low complexity" evidence="2">
    <location>
        <begin position="887"/>
        <end position="902"/>
    </location>
</feature>
<feature type="coiled-coil region" evidence="1">
    <location>
        <begin position="205"/>
        <end position="306"/>
    </location>
</feature>
<feature type="coiled-coil region" evidence="1">
    <location>
        <begin position="3"/>
        <end position="105"/>
    </location>
</feature>
<accession>A0A914WDH8</accession>
<evidence type="ECO:0000256" key="1">
    <source>
        <dbReference type="SAM" id="Coils"/>
    </source>
</evidence>
<feature type="compositionally biased region" description="Basic residues" evidence="2">
    <location>
        <begin position="1339"/>
        <end position="1351"/>
    </location>
</feature>
<dbReference type="PANTHER" id="PTHR18898">
    <property type="entry name" value="NUCLEOPROTEIN TPR-RELATED"/>
    <property type="match status" value="1"/>
</dbReference>
<feature type="region of interest" description="Disordered" evidence="2">
    <location>
        <begin position="1242"/>
        <end position="1351"/>
    </location>
</feature>
<feature type="region of interest" description="Disordered" evidence="2">
    <location>
        <begin position="797"/>
        <end position="845"/>
    </location>
</feature>
<dbReference type="GO" id="GO:0005643">
    <property type="term" value="C:nuclear pore"/>
    <property type="evidence" value="ECO:0007669"/>
    <property type="project" value="TreeGrafter"/>
</dbReference>
<feature type="compositionally biased region" description="Low complexity" evidence="2">
    <location>
        <begin position="1311"/>
        <end position="1338"/>
    </location>
</feature>
<proteinExistence type="predicted"/>
<sequence length="1351" mass="149797">AKLNALQTSLEEALSAKKATENKLEWTEKQLEDVKAHLDELNKQMNSVSSSGKDASAERFQKEAQQLKNRCNYMEMQYKELELKLAESNKQLEQRQKELEDMSKITGTIESSLKEQKDTDSAERDMLTSNISQLNLQLSTALGTIETLRAELSSVQQQLAGQQETSSLKELDWNEQKTALEKRLVVIQVEVDEWRGKHAAAFGDWERANQTVEELRQNYNEELEQLRATNFKLADLELLVQDKSNALTVALERADALQAELDQQMATRGQSETDMRTEIASLTERITDLQQKNDSLYEQLQKLGNEVAVLEKFSGEGPVSSDAAVDSTQSVQALNEVLHYLREEKQQAVQRADNSEAETKRLKSRVDLLESDFSALEVKLNAAEKDAMAASEAMAEKAELTLRLQTLEGTQETNRQLTAQIDALNSNIAELVAKGALLEERLSMADGERKSLQTQLTNAALDVEKMKTELSVWQTRHRELLEQQTQFGPDVVNELRTKLEAAERQASALQAELSRNTDELSKTKKQSDDHTDERDTIKSQLLDLRNQHEELTEKFAKNDQILDQARKLARKYKTQATQLEGTVKENETQIETQAKELAEIKAKLAETEKKLTETAAAGPSALPEADKITNPKVRQLVERLKAFETQQGNLKQTAQEMAKRAMDAIKEKREIEQKFNEAQKKIAELEDQVKNNGQLAQWLVRSRRSTKVAEEQSMRLQSLTSLHQQCEPKIHQLEADVACLNEEKTAMQQRLNLLQQQQQLQQQKAAQIVQHVQPSQLMSAGSSTSSAAAVAQKRAIVRPGGNPSPNVASVRPISSQQRPQQPTAVSPSATQPQPDQSSSSSSSSTMAAQASVAPIVVSTTQYPAIVQPAVSSVPHAFVLPHVEYQQQQDVSGSGDSGAISSSNQPLDNNGEHSRKRALPSQSDDQSSETAKRLRASPMEQVSTSDQGPSHEDLEEEPDLVIEQGADSVETTYHDEERDSEEGAALSDDDAEDVEDRDDVEEVEEVIDDEQVEEDEGDDEMMEGEAEYDEDDDEQDEAELIGEDGQLVMERREPSLHQQDDDDDDIQIVDHVPAGGHRAMMAASSSSMGVGEGVGANEFDLQTVPPPMRGGMIQASFFVVEVYTTTHGGHDDRLLNVDDSIVPSTPTLMGARRPEIDITTAAVPQSSRFVFQLPQQDIGHSHPLRADLVTESGIQQSVPTSRDVSPVHVGVESDSTVGSLAAEHHGQQEEPQDQMVVEDELTDHGDDADDAAGGEQEEDIGAVEAEYLEPDEQDEGPVDERPSQTEDDSAEPSTSGQRIRIRKPIVWSNLGEESQPTSSSSEQLQGQPSGRGRGQQTARRATRARKSWQRPT</sequence>
<feature type="coiled-coil region" evidence="1">
    <location>
        <begin position="654"/>
        <end position="695"/>
    </location>
</feature>